<name>A0A0C2D2V8_9BILA</name>
<dbReference type="OrthoDB" id="329272at2759"/>
<proteinExistence type="predicted"/>
<dbReference type="EMBL" id="KN728472">
    <property type="protein sequence ID" value="KIH63728.1"/>
    <property type="molecule type" value="Genomic_DNA"/>
</dbReference>
<evidence type="ECO:0000313" key="2">
    <source>
        <dbReference type="Proteomes" id="UP000054047"/>
    </source>
</evidence>
<dbReference type="AlphaFoldDB" id="A0A0C2D2V8"/>
<organism evidence="1 2">
    <name type="scientific">Ancylostoma duodenale</name>
    <dbReference type="NCBI Taxonomy" id="51022"/>
    <lineage>
        <taxon>Eukaryota</taxon>
        <taxon>Metazoa</taxon>
        <taxon>Ecdysozoa</taxon>
        <taxon>Nematoda</taxon>
        <taxon>Chromadorea</taxon>
        <taxon>Rhabditida</taxon>
        <taxon>Rhabditina</taxon>
        <taxon>Rhabditomorpha</taxon>
        <taxon>Strongyloidea</taxon>
        <taxon>Ancylostomatidae</taxon>
        <taxon>Ancylostomatinae</taxon>
        <taxon>Ancylostoma</taxon>
    </lineage>
</organism>
<gene>
    <name evidence="1" type="ORF">ANCDUO_05970</name>
</gene>
<accession>A0A0C2D2V8</accession>
<dbReference type="Proteomes" id="UP000054047">
    <property type="component" value="Unassembled WGS sequence"/>
</dbReference>
<reference evidence="1 2" key="1">
    <citation type="submission" date="2013-12" db="EMBL/GenBank/DDBJ databases">
        <title>Draft genome of the parsitic nematode Ancylostoma duodenale.</title>
        <authorList>
            <person name="Mitreva M."/>
        </authorList>
    </citation>
    <scope>NUCLEOTIDE SEQUENCE [LARGE SCALE GENOMIC DNA]</scope>
    <source>
        <strain evidence="1 2">Zhejiang</strain>
    </source>
</reference>
<protein>
    <submittedName>
        <fullName evidence="1">Uncharacterized protein</fullName>
    </submittedName>
</protein>
<evidence type="ECO:0000313" key="1">
    <source>
        <dbReference type="EMBL" id="KIH63728.1"/>
    </source>
</evidence>
<sequence>MPGTAWERGNVDEEMLRFWEDGIKMMGDFLRVRAIGFLRVRAIPRKCGEEKFWEDEITIVGTRMRNSGKTELKYGEFSLHEREEMRARKTPGKRN</sequence>
<keyword evidence="2" id="KW-1185">Reference proteome</keyword>